<evidence type="ECO:0000256" key="1">
    <source>
        <dbReference type="ARBA" id="ARBA00023002"/>
    </source>
</evidence>
<dbReference type="InterPro" id="IPR036188">
    <property type="entry name" value="FAD/NAD-bd_sf"/>
</dbReference>
<reference evidence="3 4" key="1">
    <citation type="submission" date="2014-07" db="EMBL/GenBank/DDBJ databases">
        <authorList>
            <person name="Zhang J.E."/>
            <person name="Yang H."/>
            <person name="Guo J."/>
            <person name="Deng Z."/>
            <person name="Luo H."/>
            <person name="Luo M."/>
            <person name="Zhao B."/>
        </authorList>
    </citation>
    <scope>NUCLEOTIDE SEQUENCE [LARGE SCALE GENOMIC DNA]</scope>
    <source>
        <strain evidence="3 4">1CP</strain>
    </source>
</reference>
<dbReference type="EMBL" id="CP009111">
    <property type="protein sequence ID" value="ANS31626.1"/>
    <property type="molecule type" value="Genomic_DNA"/>
</dbReference>
<dbReference type="RefSeq" id="WP_065492714.1">
    <property type="nucleotide sequence ID" value="NZ_CP009111.1"/>
</dbReference>
<accession>A0A1B1KG97</accession>
<evidence type="ECO:0000313" key="3">
    <source>
        <dbReference type="EMBL" id="ANS31626.1"/>
    </source>
</evidence>
<organism evidence="3 4">
    <name type="scientific">Rhodococcus opacus</name>
    <name type="common">Nocardia opaca</name>
    <dbReference type="NCBI Taxonomy" id="37919"/>
    <lineage>
        <taxon>Bacteria</taxon>
        <taxon>Bacillati</taxon>
        <taxon>Actinomycetota</taxon>
        <taxon>Actinomycetes</taxon>
        <taxon>Mycobacteriales</taxon>
        <taxon>Nocardiaceae</taxon>
        <taxon>Rhodococcus</taxon>
    </lineage>
</organism>
<name>A0A1B1KG97_RHOOP</name>
<feature type="domain" description="FAD-binding" evidence="2">
    <location>
        <begin position="5"/>
        <end position="353"/>
    </location>
</feature>
<dbReference type="Gene3D" id="3.50.50.60">
    <property type="entry name" value="FAD/NAD(P)-binding domain"/>
    <property type="match status" value="1"/>
</dbReference>
<dbReference type="PANTHER" id="PTHR43476">
    <property type="entry name" value="3-(3-HYDROXY-PHENYL)PROPIONATE/3-HYDROXYCINNAMIC ACID HYDROXYLASE"/>
    <property type="match status" value="1"/>
</dbReference>
<dbReference type="PATRIC" id="fig|37919.13.peg.7382"/>
<evidence type="ECO:0000313" key="4">
    <source>
        <dbReference type="Proteomes" id="UP000186108"/>
    </source>
</evidence>
<dbReference type="Pfam" id="PF01494">
    <property type="entry name" value="FAD_binding_3"/>
    <property type="match status" value="1"/>
</dbReference>
<dbReference type="InterPro" id="IPR002938">
    <property type="entry name" value="FAD-bd"/>
</dbReference>
<sequence>MSSDFDVAVVGYGPTGLVLASLLGRAGHRVVVLERWPDLYGLPRLTHIDGEAARIIQAAGDIEFALRDASPKDTYQWCNGSGDVLLEIDWAGKSSGFAAHYSMYQPDIESAIHQRIGSYPNVEVNQGFAVVAVEQEHDHVALHVRPWSRDRDEQWSSGTDRVVTARYVVGADGANSFVRTALGIEATDLGVNDRWLNIDTECVRPLGPDFGVARQFCDPAHPNMFMPIGVSRQRFEVAVLPGDDAAFMESEEYAWQWFRERHDLGPEDVRILRQIIYTFSARNAETWRSGRVLLAGDAAHTMPPYMGQGACSGMRDGITLAWKLHLVLSGRASDELLDTYELERRPHAEAIQQCAIALGEIANLEDPAAAATRDAGFLRGEVPPRPPFPTLGAGVIATNADRLPARLAGSLSPQGVVTVGDRVGRFDDLLGWGFSIVAVQDPRSVLDPGQLSFLDDLDVIVATTEPGRPGSFTDSDGTYADFFRDHGIEVYVARPDFHLFGAGSMSELPLLVDALRAALSYQDAQAPRVKRAAL</sequence>
<dbReference type="NCBIfam" id="NF004829">
    <property type="entry name" value="PRK06183.1-3"/>
    <property type="match status" value="1"/>
</dbReference>
<dbReference type="Proteomes" id="UP000186108">
    <property type="component" value="Chromosome"/>
</dbReference>
<dbReference type="PANTHER" id="PTHR43476:SF3">
    <property type="entry name" value="FAD-BINDING MONOOXYGENASE"/>
    <property type="match status" value="1"/>
</dbReference>
<dbReference type="PRINTS" id="PR00420">
    <property type="entry name" value="RNGMNOXGNASE"/>
</dbReference>
<protein>
    <submittedName>
        <fullName evidence="3">3-(3-hydroxyphenyl)propionate hydroxylase</fullName>
    </submittedName>
</protein>
<gene>
    <name evidence="3" type="primary">mhpA2</name>
    <name evidence="3" type="ORF">R1CP_35090</name>
</gene>
<proteinExistence type="predicted"/>
<evidence type="ECO:0000259" key="2">
    <source>
        <dbReference type="Pfam" id="PF01494"/>
    </source>
</evidence>
<dbReference type="GO" id="GO:0071949">
    <property type="term" value="F:FAD binding"/>
    <property type="evidence" value="ECO:0007669"/>
    <property type="project" value="InterPro"/>
</dbReference>
<dbReference type="GO" id="GO:0008688">
    <property type="term" value="F:3-(3-hydroxyphenyl)propionate hydroxylase activity"/>
    <property type="evidence" value="ECO:0007669"/>
    <property type="project" value="TreeGrafter"/>
</dbReference>
<dbReference type="AlphaFoldDB" id="A0A1B1KG97"/>
<dbReference type="GO" id="GO:0019622">
    <property type="term" value="P:3-(3-hydroxy)phenylpropionate catabolic process"/>
    <property type="evidence" value="ECO:0007669"/>
    <property type="project" value="TreeGrafter"/>
</dbReference>
<dbReference type="InterPro" id="IPR050631">
    <property type="entry name" value="PheA/TfdB_FAD_monoxygenase"/>
</dbReference>
<dbReference type="Gene3D" id="3.30.9.10">
    <property type="entry name" value="D-Amino Acid Oxidase, subunit A, domain 2"/>
    <property type="match status" value="1"/>
</dbReference>
<keyword evidence="1" id="KW-0560">Oxidoreductase</keyword>
<dbReference type="SUPFAM" id="SSF51905">
    <property type="entry name" value="FAD/NAD(P)-binding domain"/>
    <property type="match status" value="1"/>
</dbReference>